<comment type="caution">
    <text evidence="3">The sequence shown here is derived from an EMBL/GenBank/DDBJ whole genome shotgun (WGS) entry which is preliminary data.</text>
</comment>
<accession>A0ABV9VHT5</accession>
<dbReference type="PANTHER" id="PTHR48081">
    <property type="entry name" value="AB HYDROLASE SUPERFAMILY PROTEIN C4A8.06C"/>
    <property type="match status" value="1"/>
</dbReference>
<evidence type="ECO:0000313" key="4">
    <source>
        <dbReference type="Proteomes" id="UP001595908"/>
    </source>
</evidence>
<dbReference type="SUPFAM" id="SSF53474">
    <property type="entry name" value="alpha/beta-Hydrolases"/>
    <property type="match status" value="1"/>
</dbReference>
<dbReference type="Pfam" id="PF07859">
    <property type="entry name" value="Abhydrolase_3"/>
    <property type="match status" value="1"/>
</dbReference>
<dbReference type="InterPro" id="IPR013094">
    <property type="entry name" value="AB_hydrolase_3"/>
</dbReference>
<dbReference type="Proteomes" id="UP001595908">
    <property type="component" value="Unassembled WGS sequence"/>
</dbReference>
<dbReference type="InterPro" id="IPR029058">
    <property type="entry name" value="AB_hydrolase_fold"/>
</dbReference>
<organism evidence="3 4">
    <name type="scientific">Streptomyces atroolivaceus</name>
    <dbReference type="NCBI Taxonomy" id="66869"/>
    <lineage>
        <taxon>Bacteria</taxon>
        <taxon>Bacillati</taxon>
        <taxon>Actinomycetota</taxon>
        <taxon>Actinomycetes</taxon>
        <taxon>Kitasatosporales</taxon>
        <taxon>Streptomycetaceae</taxon>
        <taxon>Streptomyces</taxon>
    </lineage>
</organism>
<keyword evidence="4" id="KW-1185">Reference proteome</keyword>
<reference evidence="4" key="1">
    <citation type="journal article" date="2019" name="Int. J. Syst. Evol. Microbiol.">
        <title>The Global Catalogue of Microorganisms (GCM) 10K type strain sequencing project: providing services to taxonomists for standard genome sequencing and annotation.</title>
        <authorList>
            <consortium name="The Broad Institute Genomics Platform"/>
            <consortium name="The Broad Institute Genome Sequencing Center for Infectious Disease"/>
            <person name="Wu L."/>
            <person name="Ma J."/>
        </authorList>
    </citation>
    <scope>NUCLEOTIDE SEQUENCE [LARGE SCALE GENOMIC DNA]</scope>
    <source>
        <strain evidence="4">ICMP 257</strain>
    </source>
</reference>
<sequence length="313" mass="33440">MPFSLDAELSAVLAAMAGDTTPEPLAPGDWKTWRDTVAALYPALTADLDRPEVGHQVFSVATQDGARIDLHWFTPLGVTGPTAAVVHAHGGGLVAGEVAHFAPFIARYVASAGVPFLSVEYRLAPEVTGSTLTDDVYTGLTWLLEHADEFGVDPARIAVMGESAGAALAATTAIRARQEGIDLARQILIYPMLDNRDTPLAPHLHTFSADLHTLKNTAWQLVLGDAHVDDTPATIVPARLEDCTGLPPAYLEVGELEAFRDETVTYAQRLWSAGVSAELHVLPGLTHGWDHIAPGISAHAPVHVRRVTILRSL</sequence>
<dbReference type="GO" id="GO:0016787">
    <property type="term" value="F:hydrolase activity"/>
    <property type="evidence" value="ECO:0007669"/>
    <property type="project" value="UniProtKB-KW"/>
</dbReference>
<evidence type="ECO:0000256" key="1">
    <source>
        <dbReference type="ARBA" id="ARBA00022801"/>
    </source>
</evidence>
<dbReference type="EMBL" id="JBHSJE010000012">
    <property type="protein sequence ID" value="MFC4982717.1"/>
    <property type="molecule type" value="Genomic_DNA"/>
</dbReference>
<dbReference type="InterPro" id="IPR050300">
    <property type="entry name" value="GDXG_lipolytic_enzyme"/>
</dbReference>
<name>A0ABV9VHT5_STRAZ</name>
<gene>
    <name evidence="3" type="ORF">ACFPL4_30985</name>
</gene>
<evidence type="ECO:0000313" key="3">
    <source>
        <dbReference type="EMBL" id="MFC4982717.1"/>
    </source>
</evidence>
<dbReference type="Gene3D" id="3.40.50.1820">
    <property type="entry name" value="alpha/beta hydrolase"/>
    <property type="match status" value="1"/>
</dbReference>
<dbReference type="GeneID" id="31234040"/>
<protein>
    <submittedName>
        <fullName evidence="3">Alpha/beta hydrolase fold domain-containing protein</fullName>
    </submittedName>
</protein>
<feature type="domain" description="Alpha/beta hydrolase fold-3" evidence="2">
    <location>
        <begin position="85"/>
        <end position="289"/>
    </location>
</feature>
<keyword evidence="1 3" id="KW-0378">Hydrolase</keyword>
<evidence type="ECO:0000259" key="2">
    <source>
        <dbReference type="Pfam" id="PF07859"/>
    </source>
</evidence>
<dbReference type="RefSeq" id="WP_033300902.1">
    <property type="nucleotide sequence ID" value="NZ_JBHSJE010000012.1"/>
</dbReference>
<dbReference type="PANTHER" id="PTHR48081:SF8">
    <property type="entry name" value="ALPHA_BETA HYDROLASE FOLD-3 DOMAIN-CONTAINING PROTEIN-RELATED"/>
    <property type="match status" value="1"/>
</dbReference>
<proteinExistence type="predicted"/>